<keyword evidence="1" id="KW-0812">Transmembrane</keyword>
<feature type="transmembrane region" description="Helical" evidence="1">
    <location>
        <begin position="182"/>
        <end position="203"/>
    </location>
</feature>
<feature type="transmembrane region" description="Helical" evidence="1">
    <location>
        <begin position="111"/>
        <end position="144"/>
    </location>
</feature>
<keyword evidence="3" id="KW-1185">Reference proteome</keyword>
<evidence type="ECO:0000256" key="1">
    <source>
        <dbReference type="SAM" id="Phobius"/>
    </source>
</evidence>
<keyword evidence="1" id="KW-0472">Membrane</keyword>
<name>A0A8J5XQT8_DIALT</name>
<dbReference type="AlphaFoldDB" id="A0A8J5XQT8"/>
<gene>
    <name evidence="2" type="ORF">KFE25_008091</name>
</gene>
<dbReference type="EMBL" id="JAGTXO010000007">
    <property type="protein sequence ID" value="KAG8466712.1"/>
    <property type="molecule type" value="Genomic_DNA"/>
</dbReference>
<feature type="transmembrane region" description="Helical" evidence="1">
    <location>
        <begin position="72"/>
        <end position="91"/>
    </location>
</feature>
<dbReference type="Proteomes" id="UP000751190">
    <property type="component" value="Unassembled WGS sequence"/>
</dbReference>
<evidence type="ECO:0000313" key="2">
    <source>
        <dbReference type="EMBL" id="KAG8466712.1"/>
    </source>
</evidence>
<feature type="transmembrane region" description="Helical" evidence="1">
    <location>
        <begin position="42"/>
        <end position="60"/>
    </location>
</feature>
<reference evidence="2" key="1">
    <citation type="submission" date="2021-05" db="EMBL/GenBank/DDBJ databases">
        <title>The genome of the haptophyte Pavlova lutheri (Diacronema luteri, Pavlovales) - a model for lipid biosynthesis in eukaryotic algae.</title>
        <authorList>
            <person name="Hulatt C.J."/>
            <person name="Posewitz M.C."/>
        </authorList>
    </citation>
    <scope>NUCLEOTIDE SEQUENCE</scope>
    <source>
        <strain evidence="2">NIVA-4/92</strain>
    </source>
</reference>
<evidence type="ECO:0000313" key="3">
    <source>
        <dbReference type="Proteomes" id="UP000751190"/>
    </source>
</evidence>
<comment type="caution">
    <text evidence="2">The sequence shown here is derived from an EMBL/GenBank/DDBJ whole genome shotgun (WGS) entry which is preliminary data.</text>
</comment>
<accession>A0A8J5XQT8</accession>
<proteinExistence type="predicted"/>
<protein>
    <submittedName>
        <fullName evidence="2">Uncharacterized protein</fullName>
    </submittedName>
</protein>
<keyword evidence="1" id="KW-1133">Transmembrane helix</keyword>
<feature type="transmembrane region" description="Helical" evidence="1">
    <location>
        <begin position="156"/>
        <end position="176"/>
    </location>
</feature>
<sequence length="206" mass="22329">MAQYIPNFKPKDLLKSSFWLEEYKMHEYLKPVHGASPTKADIALTWGIGTLFMLMPLAFYDSDSLPAEGWQRGLFCLINLYLAGSAITHWTEDTVAWWAGKNKNFRQTFLVLNGISLGLVIVAMPGAMAPCFVAFALATATALFTGMVPKKLIKPVAMSGAVISMVVTMGFGATSAAAPTCIMYIIFICLAFTVSPPGMAASLPQM</sequence>
<organism evidence="2 3">
    <name type="scientific">Diacronema lutheri</name>
    <name type="common">Unicellular marine alga</name>
    <name type="synonym">Monochrysis lutheri</name>
    <dbReference type="NCBI Taxonomy" id="2081491"/>
    <lineage>
        <taxon>Eukaryota</taxon>
        <taxon>Haptista</taxon>
        <taxon>Haptophyta</taxon>
        <taxon>Pavlovophyceae</taxon>
        <taxon>Pavlovales</taxon>
        <taxon>Pavlovaceae</taxon>
        <taxon>Diacronema</taxon>
    </lineage>
</organism>